<dbReference type="Proteomes" id="UP001387100">
    <property type="component" value="Unassembled WGS sequence"/>
</dbReference>
<proteinExistence type="predicted"/>
<evidence type="ECO:0000313" key="1">
    <source>
        <dbReference type="EMBL" id="MEJ5946489.1"/>
    </source>
</evidence>
<gene>
    <name evidence="1" type="ORF">WDZ17_14425</name>
</gene>
<accession>A0ABU8RND8</accession>
<evidence type="ECO:0000313" key="2">
    <source>
        <dbReference type="Proteomes" id="UP001387100"/>
    </source>
</evidence>
<sequence>MSYDIAGWVGPQPEDNAEALARYEQLAAVEDVDVPAAPSLQAFLAELLQALPDDEMWASEPSATAEGAGDLMDLNLSYSSSAHDLARLVDIAHHHGLVVFDFQGADGGDVYLPLEDGSGYADHIATPRAAIPTQVVKKRVRDVLRADLKALGLIKRGAFVWHRDLGEGRGIEVQVNVQSRDGARDLKVDVDLHRGRNPRTGYHDTWMWDLGRMLTAAEWQQVNADLETRRQQDPDSMEQSLSWVPREGGWSRYDLALPITTDDDLEHWLAIVHEATIRTCRGPLAEPQHLPETQPFGA</sequence>
<keyword evidence="2" id="KW-1185">Reference proteome</keyword>
<dbReference type="RefSeq" id="WP_339575872.1">
    <property type="nucleotide sequence ID" value="NZ_JBBIAA010000024.1"/>
</dbReference>
<name>A0ABU8RND8_9ACTN</name>
<comment type="caution">
    <text evidence="1">The sequence shown here is derived from an EMBL/GenBank/DDBJ whole genome shotgun (WGS) entry which is preliminary data.</text>
</comment>
<protein>
    <submittedName>
        <fullName evidence="1">Uncharacterized protein</fullName>
    </submittedName>
</protein>
<reference evidence="1 2" key="1">
    <citation type="journal article" date="2017" name="Int. J. Syst. Evol. Microbiol.">
        <title>Pseudokineococcus basanitobsidens sp. nov., isolated from volcanic rock.</title>
        <authorList>
            <person name="Lee D.W."/>
            <person name="Park M.Y."/>
            <person name="Kim J.J."/>
            <person name="Kim B.S."/>
        </authorList>
    </citation>
    <scope>NUCLEOTIDE SEQUENCE [LARGE SCALE GENOMIC DNA]</scope>
    <source>
        <strain evidence="1 2">DSM 103726</strain>
    </source>
</reference>
<organism evidence="1 2">
    <name type="scientific">Pseudokineococcus basanitobsidens</name>
    <dbReference type="NCBI Taxonomy" id="1926649"/>
    <lineage>
        <taxon>Bacteria</taxon>
        <taxon>Bacillati</taxon>
        <taxon>Actinomycetota</taxon>
        <taxon>Actinomycetes</taxon>
        <taxon>Kineosporiales</taxon>
        <taxon>Kineosporiaceae</taxon>
        <taxon>Pseudokineococcus</taxon>
    </lineage>
</organism>
<dbReference type="EMBL" id="JBBIAA010000024">
    <property type="protein sequence ID" value="MEJ5946489.1"/>
    <property type="molecule type" value="Genomic_DNA"/>
</dbReference>